<sequence>MRGSVMGTAVTLAAGTLLAAAMTTTAAASPPTAASTPAKASPAPTVLVDCYFHRNVRPEDFILACGDGNSRLIDLHWTEWGPDGAKAIGVNMVNDCKPYCAAGTFHAYPVVIRLNGQQKWHRHPSFQRFADISLTYTGGRPDTFKQVVTYPLWD</sequence>
<feature type="signal peptide" evidence="1">
    <location>
        <begin position="1"/>
        <end position="28"/>
    </location>
</feature>
<accession>A0A101PDW4</accession>
<keyword evidence="3" id="KW-1185">Reference proteome</keyword>
<dbReference type="AlphaFoldDB" id="A0A101PDW4"/>
<dbReference type="RefSeq" id="WP_067117322.1">
    <property type="nucleotide sequence ID" value="NZ_KQ948207.1"/>
</dbReference>
<gene>
    <name evidence="2" type="ORF">AQI95_03820</name>
</gene>
<keyword evidence="1" id="KW-0732">Signal</keyword>
<dbReference type="STRING" id="67386.AQI95_03820"/>
<protein>
    <recommendedName>
        <fullName evidence="4">Secreted protein</fullName>
    </recommendedName>
</protein>
<evidence type="ECO:0000313" key="2">
    <source>
        <dbReference type="EMBL" id="KUN09700.1"/>
    </source>
</evidence>
<evidence type="ECO:0000256" key="1">
    <source>
        <dbReference type="SAM" id="SignalP"/>
    </source>
</evidence>
<evidence type="ECO:0000313" key="3">
    <source>
        <dbReference type="Proteomes" id="UP000053127"/>
    </source>
</evidence>
<proteinExistence type="predicted"/>
<comment type="caution">
    <text evidence="2">The sequence shown here is derived from an EMBL/GenBank/DDBJ whole genome shotgun (WGS) entry which is preliminary data.</text>
</comment>
<reference evidence="2 3" key="1">
    <citation type="submission" date="2015-10" db="EMBL/GenBank/DDBJ databases">
        <title>Draft genome sequence of Streptomyces yokosukanensis DSM 40224, type strain for the species Streptomyces yokosukanensis.</title>
        <authorList>
            <person name="Ruckert C."/>
            <person name="Winkler A."/>
            <person name="Kalinowski J."/>
            <person name="Kampfer P."/>
            <person name="Glaeser S."/>
        </authorList>
    </citation>
    <scope>NUCLEOTIDE SEQUENCE [LARGE SCALE GENOMIC DNA]</scope>
    <source>
        <strain evidence="2 3">DSM 40224</strain>
    </source>
</reference>
<feature type="chain" id="PRO_5007102595" description="Secreted protein" evidence="1">
    <location>
        <begin position="29"/>
        <end position="154"/>
    </location>
</feature>
<dbReference type="Proteomes" id="UP000053127">
    <property type="component" value="Unassembled WGS sequence"/>
</dbReference>
<dbReference type="OrthoDB" id="5149662at2"/>
<dbReference type="EMBL" id="LMWN01000004">
    <property type="protein sequence ID" value="KUN09700.1"/>
    <property type="molecule type" value="Genomic_DNA"/>
</dbReference>
<evidence type="ECO:0008006" key="4">
    <source>
        <dbReference type="Google" id="ProtNLM"/>
    </source>
</evidence>
<organism evidence="2 3">
    <name type="scientific">Streptomyces yokosukanensis</name>
    <dbReference type="NCBI Taxonomy" id="67386"/>
    <lineage>
        <taxon>Bacteria</taxon>
        <taxon>Bacillati</taxon>
        <taxon>Actinomycetota</taxon>
        <taxon>Actinomycetes</taxon>
        <taxon>Kitasatosporales</taxon>
        <taxon>Streptomycetaceae</taxon>
        <taxon>Streptomyces</taxon>
    </lineage>
</organism>
<name>A0A101PDW4_9ACTN</name>